<evidence type="ECO:0000259" key="3">
    <source>
        <dbReference type="PROSITE" id="PS51186"/>
    </source>
</evidence>
<sequence length="159" mass="18611">MINRRVKMIIRPARTEEIQRLVEIWIAGSLTAHHFIKPDYWISRKEEMAEKYLPMAQSYVLEQDGVIAGFISMVDHYLAALFVDVTQQKKGYGKLLLDYIKQDHETVQLRVYQNNATATRFYRNNGFQVVDECVDESTGQQEFVMEWKKENAIPDYSIG</sequence>
<dbReference type="AlphaFoldDB" id="A0A0H3UAH5"/>
<dbReference type="GO" id="GO:0016747">
    <property type="term" value="F:acyltransferase activity, transferring groups other than amino-acyl groups"/>
    <property type="evidence" value="ECO:0007669"/>
    <property type="project" value="InterPro"/>
</dbReference>
<evidence type="ECO:0000256" key="1">
    <source>
        <dbReference type="ARBA" id="ARBA00022679"/>
    </source>
</evidence>
<proteinExistence type="predicted"/>
<accession>A0A0H3UAH5</accession>
<feature type="domain" description="N-acetyltransferase" evidence="3">
    <location>
        <begin position="8"/>
        <end position="150"/>
    </location>
</feature>
<protein>
    <recommendedName>
        <fullName evidence="3">N-acetyltransferase domain-containing protein</fullName>
    </recommendedName>
</protein>
<dbReference type="InterPro" id="IPR016181">
    <property type="entry name" value="Acyl_CoA_acyltransferase"/>
</dbReference>
<dbReference type="Gene3D" id="3.40.630.30">
    <property type="match status" value="1"/>
</dbReference>
<dbReference type="PANTHER" id="PTHR43800">
    <property type="entry name" value="PEPTIDYL-LYSINE N-ACETYLTRANSFERASE YJAB"/>
    <property type="match status" value="1"/>
</dbReference>
<dbReference type="CDD" id="cd04301">
    <property type="entry name" value="NAT_SF"/>
    <property type="match status" value="1"/>
</dbReference>
<organism evidence="4">
    <name type="scientific">uncultured bacterium fosmid pJB45G2</name>
    <dbReference type="NCBI Taxonomy" id="1478065"/>
    <lineage>
        <taxon>Bacteria</taxon>
        <taxon>environmental samples</taxon>
    </lineage>
</organism>
<dbReference type="NCBIfam" id="NF007853">
    <property type="entry name" value="PRK10562.1"/>
    <property type="match status" value="1"/>
</dbReference>
<reference evidence="4" key="1">
    <citation type="submission" date="2013-08" db="EMBL/GenBank/DDBJ databases">
        <title>Comparison of modified E. coli strains.</title>
        <authorList>
            <person name="Juergensen J."/>
            <person name="Bonge A."/>
            <person name="Streit W.R."/>
        </authorList>
    </citation>
    <scope>NUCLEOTIDE SEQUENCE</scope>
</reference>
<evidence type="ECO:0000256" key="2">
    <source>
        <dbReference type="ARBA" id="ARBA00023315"/>
    </source>
</evidence>
<dbReference type="EMBL" id="KF540237">
    <property type="protein sequence ID" value="AIF26567.1"/>
    <property type="molecule type" value="Genomic_DNA"/>
</dbReference>
<dbReference type="Pfam" id="PF13673">
    <property type="entry name" value="Acetyltransf_10"/>
    <property type="match status" value="1"/>
</dbReference>
<dbReference type="InterPro" id="IPR000182">
    <property type="entry name" value="GNAT_dom"/>
</dbReference>
<evidence type="ECO:0000313" key="4">
    <source>
        <dbReference type="EMBL" id="AIF26567.1"/>
    </source>
</evidence>
<keyword evidence="1" id="KW-0808">Transferase</keyword>
<dbReference type="PANTHER" id="PTHR43800:SF1">
    <property type="entry name" value="PEPTIDYL-LYSINE N-ACETYLTRANSFERASE YJAB"/>
    <property type="match status" value="1"/>
</dbReference>
<name>A0A0H3UAH5_9BACT</name>
<keyword evidence="2" id="KW-0012">Acyltransferase</keyword>
<dbReference type="SUPFAM" id="SSF55729">
    <property type="entry name" value="Acyl-CoA N-acyltransferases (Nat)"/>
    <property type="match status" value="1"/>
</dbReference>
<dbReference type="PROSITE" id="PS51186">
    <property type="entry name" value="GNAT"/>
    <property type="match status" value="1"/>
</dbReference>